<dbReference type="PROSITE" id="PS51732">
    <property type="entry name" value="ASN_GLN_ASE_3"/>
    <property type="match status" value="1"/>
</dbReference>
<dbReference type="InterPro" id="IPR036770">
    <property type="entry name" value="Ankyrin_rpt-contain_sf"/>
</dbReference>
<dbReference type="SMART" id="SM00248">
    <property type="entry name" value="ANK"/>
    <property type="match status" value="2"/>
</dbReference>
<keyword evidence="6" id="KW-1185">Reference proteome</keyword>
<dbReference type="Pfam" id="PF17763">
    <property type="entry name" value="Asparaginase_C"/>
    <property type="match status" value="1"/>
</dbReference>
<dbReference type="PROSITE" id="PS50088">
    <property type="entry name" value="ANK_REPEAT"/>
    <property type="match status" value="1"/>
</dbReference>
<organism evidence="5 6">
    <name type="scientific">Euplotes crassus</name>
    <dbReference type="NCBI Taxonomy" id="5936"/>
    <lineage>
        <taxon>Eukaryota</taxon>
        <taxon>Sar</taxon>
        <taxon>Alveolata</taxon>
        <taxon>Ciliophora</taxon>
        <taxon>Intramacronucleata</taxon>
        <taxon>Spirotrichea</taxon>
        <taxon>Hypotrichia</taxon>
        <taxon>Euplotida</taxon>
        <taxon>Euplotidae</taxon>
        <taxon>Moneuplotes</taxon>
    </lineage>
</organism>
<dbReference type="SUPFAM" id="SSF53774">
    <property type="entry name" value="Glutaminase/Asparaginase"/>
    <property type="match status" value="1"/>
</dbReference>
<dbReference type="InterPro" id="IPR027474">
    <property type="entry name" value="L-asparaginase_N"/>
</dbReference>
<evidence type="ECO:0000313" key="5">
    <source>
        <dbReference type="EMBL" id="CAI2386185.1"/>
    </source>
</evidence>
<dbReference type="PANTHER" id="PTHR11707:SF28">
    <property type="entry name" value="60 KDA LYSOPHOSPHOLIPASE"/>
    <property type="match status" value="1"/>
</dbReference>
<dbReference type="GO" id="GO:0009066">
    <property type="term" value="P:aspartate family amino acid metabolic process"/>
    <property type="evidence" value="ECO:0007669"/>
    <property type="project" value="UniProtKB-ARBA"/>
</dbReference>
<dbReference type="AlphaFoldDB" id="A0AAD1Y864"/>
<gene>
    <name evidence="5" type="ORF">ECRASSUSDP1_LOCUS27789</name>
</gene>
<dbReference type="EMBL" id="CAMPGE010028676">
    <property type="protein sequence ID" value="CAI2386185.1"/>
    <property type="molecule type" value="Genomic_DNA"/>
</dbReference>
<dbReference type="Gene3D" id="1.25.40.20">
    <property type="entry name" value="Ankyrin repeat-containing domain"/>
    <property type="match status" value="1"/>
</dbReference>
<feature type="repeat" description="ANK" evidence="2">
    <location>
        <begin position="411"/>
        <end position="433"/>
    </location>
</feature>
<evidence type="ECO:0000256" key="2">
    <source>
        <dbReference type="PROSITE-ProRule" id="PRU00023"/>
    </source>
</evidence>
<reference evidence="5" key="1">
    <citation type="submission" date="2023-07" db="EMBL/GenBank/DDBJ databases">
        <authorList>
            <consortium name="AG Swart"/>
            <person name="Singh M."/>
            <person name="Singh A."/>
            <person name="Seah K."/>
            <person name="Emmerich C."/>
        </authorList>
    </citation>
    <scope>NUCLEOTIDE SEQUENCE</scope>
    <source>
        <strain evidence="5">DP1</strain>
    </source>
</reference>
<dbReference type="InterPro" id="IPR006034">
    <property type="entry name" value="Asparaginase/glutaminase-like"/>
</dbReference>
<sequence length="566" mass="63233">MISTKKGYKPQKNLLSNLQSSNHLFDEEYSRMNYIKGTSCTPLTWHKQRIRYHLLEYDDLIDSSELNSRHYKKIACTIEDNYEKYDSFIIIYGTDTMSYMASQLSFMLENLAKTVVITGAQIPISEWRNDAESNLIGALTVAEHCIPEVTVLFNGSLFRGNRIIKSDSTKMQPFSSPNFGKLATFGVFLNYKKNLIRKPPAPGLTFKVFHMSDRRISLIYMHPLMTKDIFLSSFKKSKAIILQLYGMGNFPMERTDLVEIIKDAVLKHKKTVIITSQCRAGMVKGSYSSCLELTRIGVLLSEDMTTETVIAKLSYALGKGFRDKELEEVMRSDLRGEISAPVEKIQDENQLTLSNILTMSNILQDSTLEDLNKMAEMLQSSLTQAKTNEYTVEKLQKSLKDGVDINSKNDSGEAPIHIAAKTNNEDLVDFLINQENLDVNSLDIKENSPLYYSCVNGSSSIATKLISKGGSCLSSPGCLARTLESKAKINDIQSLKLFHSAGVNLDAISCKVKILKEASKDNNNQDEMNTTTSKINPAIVAAFAGFKEGFMLDEKSSSPVGLNNSI</sequence>
<keyword evidence="2" id="KW-0040">ANK repeat</keyword>
<dbReference type="Proteomes" id="UP001295684">
    <property type="component" value="Unassembled WGS sequence"/>
</dbReference>
<dbReference type="Pfam" id="PF00710">
    <property type="entry name" value="Asparaginase"/>
    <property type="match status" value="1"/>
</dbReference>
<feature type="domain" description="Asparaginase/glutaminase C-terminal" evidence="4">
    <location>
        <begin position="215"/>
        <end position="330"/>
    </location>
</feature>
<name>A0AAD1Y864_EUPCR</name>
<comment type="caution">
    <text evidence="5">The sequence shown here is derived from an EMBL/GenBank/DDBJ whole genome shotgun (WGS) entry which is preliminary data.</text>
</comment>
<protein>
    <recommendedName>
        <fullName evidence="1">asparaginase</fullName>
        <ecNumber evidence="1">3.5.1.1</ecNumber>
    </recommendedName>
</protein>
<accession>A0AAD1Y864</accession>
<dbReference type="InterPro" id="IPR037152">
    <property type="entry name" value="L-asparaginase_N_sf"/>
</dbReference>
<dbReference type="Gene3D" id="3.40.50.1170">
    <property type="entry name" value="L-asparaginase, N-terminal domain"/>
    <property type="match status" value="1"/>
</dbReference>
<dbReference type="InterPro" id="IPR036152">
    <property type="entry name" value="Asp/glu_Ase-like_sf"/>
</dbReference>
<proteinExistence type="predicted"/>
<dbReference type="Gene3D" id="3.40.50.40">
    <property type="match status" value="1"/>
</dbReference>
<evidence type="ECO:0000256" key="1">
    <source>
        <dbReference type="ARBA" id="ARBA00012920"/>
    </source>
</evidence>
<feature type="domain" description="L-asparaginase N-terminal" evidence="3">
    <location>
        <begin position="49"/>
        <end position="194"/>
    </location>
</feature>
<dbReference type="InterPro" id="IPR040919">
    <property type="entry name" value="Asparaginase_C"/>
</dbReference>
<dbReference type="Pfam" id="PF12796">
    <property type="entry name" value="Ank_2"/>
    <property type="match status" value="1"/>
</dbReference>
<dbReference type="PIRSF" id="PIRSF500176">
    <property type="entry name" value="L_ASNase"/>
    <property type="match status" value="1"/>
</dbReference>
<dbReference type="EC" id="3.5.1.1" evidence="1"/>
<dbReference type="PANTHER" id="PTHR11707">
    <property type="entry name" value="L-ASPARAGINASE"/>
    <property type="match status" value="1"/>
</dbReference>
<evidence type="ECO:0000259" key="3">
    <source>
        <dbReference type="Pfam" id="PF00710"/>
    </source>
</evidence>
<evidence type="ECO:0000313" key="6">
    <source>
        <dbReference type="Proteomes" id="UP001295684"/>
    </source>
</evidence>
<dbReference type="InterPro" id="IPR002110">
    <property type="entry name" value="Ankyrin_rpt"/>
</dbReference>
<dbReference type="PIRSF" id="PIRSF001220">
    <property type="entry name" value="L-ASNase_gatD"/>
    <property type="match status" value="1"/>
</dbReference>
<dbReference type="SUPFAM" id="SSF48403">
    <property type="entry name" value="Ankyrin repeat"/>
    <property type="match status" value="1"/>
</dbReference>
<dbReference type="GO" id="GO:0004067">
    <property type="term" value="F:asparaginase activity"/>
    <property type="evidence" value="ECO:0007669"/>
    <property type="project" value="UniProtKB-UniRule"/>
</dbReference>
<evidence type="ECO:0000259" key="4">
    <source>
        <dbReference type="Pfam" id="PF17763"/>
    </source>
</evidence>
<dbReference type="InterPro" id="IPR027473">
    <property type="entry name" value="L-asparaginase_C"/>
</dbReference>
<dbReference type="PROSITE" id="PS50297">
    <property type="entry name" value="ANK_REP_REGION"/>
    <property type="match status" value="1"/>
</dbReference>
<dbReference type="SMART" id="SM00870">
    <property type="entry name" value="Asparaginase"/>
    <property type="match status" value="1"/>
</dbReference>